<dbReference type="PANTHER" id="PTHR43053">
    <property type="entry name" value="GLYCOSIDASE FAMILY 31"/>
    <property type="match status" value="1"/>
</dbReference>
<dbReference type="Proteomes" id="UP001652264">
    <property type="component" value="Unassembled WGS sequence"/>
</dbReference>
<proteinExistence type="predicted"/>
<protein>
    <submittedName>
        <fullName evidence="3">Alpha-galactosidase</fullName>
    </submittedName>
</protein>
<evidence type="ECO:0000256" key="1">
    <source>
        <dbReference type="ARBA" id="ARBA00022801"/>
    </source>
</evidence>
<reference evidence="3 4" key="1">
    <citation type="submission" date="2022-08" db="EMBL/GenBank/DDBJ databases">
        <title>Taxonomy of Curtobacterium flaccumfaciens.</title>
        <authorList>
            <person name="Osdaghi E."/>
            <person name="Taghavi S.M."/>
            <person name="Hamidizade M."/>
            <person name="Abachi H."/>
            <person name="Fazliarab A."/>
            <person name="Baeyen S."/>
            <person name="Portier P."/>
            <person name="Van Vaerenbergh J."/>
            <person name="Jacques M.-A."/>
        </authorList>
    </citation>
    <scope>NUCLEOTIDE SEQUENCE [LARGE SCALE GENOMIC DNA]</scope>
    <source>
        <strain evidence="3 4">LMG8786T</strain>
    </source>
</reference>
<sequence length="699" mass="75630">MPQFDWTPQGVHLAFRHDEDRPLRVTRFVGRGADACLGDDVPLVEVLAVGSGHTLSNDRLVQTSIGAALRYRSHDEPAADTLVVHLGTEGTTPAVEVDVTLRAVDGAVRCVSTVRNAGAEAVLLTSVTSWASGLGRDAGAERPLLPSDWSLIEGVNDWLGEGRWTTRPLRGVLLPELHEELTGHTPRSAVTRTAAGTWSTGGHLPVAGLTAPGLTWLWEVEHNGPWRWEVGEHVSDCYVAVSGPTDRDHQWSVSLEPGDTFTTVPATVALGRDLPTAAAAMAAARRRNRLPHAENTVPTIVFNDYMNTLDGDPTTDKLLPLVAAAGRVGVDTFCIDAGWYSDTADWWDTVGAWEPSRTRFPNGLREVVEAIRDAGMTPGLWLEPEVVGVGSPVADRLPPEAFLQRRGHRVEEHDRYHLDLRHPAARAHLDAVVDRLVAEFGIGFFKLDYNIDGGPGTDRATDSVGAGLLEHNRAHLTWLEGVLARHPDLVLENCASGAMRADPAVLARTQLQSTSDQQDPLLYPPIAASASLSVLPEQAANWAYPQPDLSDEQNVFTLVTGLAGRFYLSGHLDGMTDDQTARVREAVDAARSLHRDLTDAEPSWPLGLPGWTDRWVAAARHTPSRTVVSVWDRGDGPDETVLHFPTLAGHACSVSTIFPRDLPGWQAAWDADTGTLSVRTTVTTPTARTFSLTPTAPSA</sequence>
<evidence type="ECO:0000313" key="4">
    <source>
        <dbReference type="Proteomes" id="UP001652264"/>
    </source>
</evidence>
<evidence type="ECO:0000313" key="3">
    <source>
        <dbReference type="EMBL" id="MCS6523652.1"/>
    </source>
</evidence>
<comment type="caution">
    <text evidence="3">The sequence shown here is derived from an EMBL/GenBank/DDBJ whole genome shotgun (WGS) entry which is preliminary data.</text>
</comment>
<accession>A0ABT2HK79</accession>
<keyword evidence="2" id="KW-0326">Glycosidase</keyword>
<keyword evidence="1" id="KW-0378">Hydrolase</keyword>
<keyword evidence="4" id="KW-1185">Reference proteome</keyword>
<organism evidence="3 4">
    <name type="scientific">Curtobacterium citreum</name>
    <dbReference type="NCBI Taxonomy" id="2036"/>
    <lineage>
        <taxon>Bacteria</taxon>
        <taxon>Bacillati</taxon>
        <taxon>Actinomycetota</taxon>
        <taxon>Actinomycetes</taxon>
        <taxon>Micrococcales</taxon>
        <taxon>Microbacteriaceae</taxon>
        <taxon>Curtobacterium</taxon>
    </lineage>
</organism>
<dbReference type="RefSeq" id="WP_141859800.1">
    <property type="nucleotide sequence ID" value="NZ_BMNV01000009.1"/>
</dbReference>
<dbReference type="CDD" id="cd14791">
    <property type="entry name" value="GH36"/>
    <property type="match status" value="1"/>
</dbReference>
<gene>
    <name evidence="3" type="ORF">NYQ28_13845</name>
</gene>
<evidence type="ECO:0000256" key="2">
    <source>
        <dbReference type="ARBA" id="ARBA00023295"/>
    </source>
</evidence>
<dbReference type="GeneID" id="95322657"/>
<dbReference type="InterPro" id="IPR002252">
    <property type="entry name" value="Glyco_hydro_36"/>
</dbReference>
<dbReference type="InterPro" id="IPR013785">
    <property type="entry name" value="Aldolase_TIM"/>
</dbReference>
<name>A0ABT2HK79_9MICO</name>
<dbReference type="Pfam" id="PF02065">
    <property type="entry name" value="Melibiase"/>
    <property type="match status" value="1"/>
</dbReference>
<dbReference type="InterPro" id="IPR050985">
    <property type="entry name" value="Alpha-glycosidase_related"/>
</dbReference>
<dbReference type="PRINTS" id="PR00743">
    <property type="entry name" value="GLHYDRLASE36"/>
</dbReference>
<dbReference type="Gene3D" id="3.20.20.70">
    <property type="entry name" value="Aldolase class I"/>
    <property type="match status" value="1"/>
</dbReference>
<dbReference type="Gene3D" id="2.70.98.60">
    <property type="entry name" value="alpha-galactosidase from lactobacil brevis"/>
    <property type="match status" value="1"/>
</dbReference>
<dbReference type="InterPro" id="IPR017853">
    <property type="entry name" value="GH"/>
</dbReference>
<dbReference type="InterPro" id="IPR038417">
    <property type="entry name" value="Alpga-gal_N_sf"/>
</dbReference>
<dbReference type="PANTHER" id="PTHR43053:SF3">
    <property type="entry name" value="ALPHA-GALACTOSIDASE C-RELATED"/>
    <property type="match status" value="1"/>
</dbReference>
<dbReference type="EMBL" id="JANVAD010000007">
    <property type="protein sequence ID" value="MCS6523652.1"/>
    <property type="molecule type" value="Genomic_DNA"/>
</dbReference>
<dbReference type="SUPFAM" id="SSF51445">
    <property type="entry name" value="(Trans)glycosidases"/>
    <property type="match status" value="1"/>
</dbReference>